<keyword evidence="3" id="KW-1185">Reference proteome</keyword>
<dbReference type="Gene3D" id="2.60.40.2080">
    <property type="match status" value="3"/>
</dbReference>
<dbReference type="InterPro" id="IPR037221">
    <property type="entry name" value="H-type_lectin_dom_sf"/>
</dbReference>
<dbReference type="InterPro" id="IPR052487">
    <property type="entry name" value="Galactose-binding_lectin"/>
</dbReference>
<evidence type="ECO:0000259" key="1">
    <source>
        <dbReference type="Pfam" id="PF09458"/>
    </source>
</evidence>
<dbReference type="Proteomes" id="UP000664169">
    <property type="component" value="Unassembled WGS sequence"/>
</dbReference>
<accession>A0A8H3EJ20</accession>
<dbReference type="GO" id="GO:0009986">
    <property type="term" value="C:cell surface"/>
    <property type="evidence" value="ECO:0007669"/>
    <property type="project" value="TreeGrafter"/>
</dbReference>
<name>A0A8H3EJ20_9LECA</name>
<dbReference type="OrthoDB" id="291007at2759"/>
<gene>
    <name evidence="2" type="ORF">GOMPHAMPRED_004759</name>
</gene>
<proteinExistence type="predicted"/>
<dbReference type="AlphaFoldDB" id="A0A8H3EJ20"/>
<dbReference type="GO" id="GO:0070492">
    <property type="term" value="F:oligosaccharide binding"/>
    <property type="evidence" value="ECO:0007669"/>
    <property type="project" value="TreeGrafter"/>
</dbReference>
<dbReference type="PANTHER" id="PTHR46938">
    <property type="entry name" value="DISCOIDIN-1 SUBUNIT A-RELATED-RELATED"/>
    <property type="match status" value="1"/>
</dbReference>
<reference evidence="2" key="1">
    <citation type="submission" date="2021-03" db="EMBL/GenBank/DDBJ databases">
        <authorList>
            <person name="Tagirdzhanova G."/>
        </authorList>
    </citation>
    <scope>NUCLEOTIDE SEQUENCE</scope>
</reference>
<dbReference type="InterPro" id="IPR024079">
    <property type="entry name" value="MetalloPept_cat_dom_sf"/>
</dbReference>
<dbReference type="Pfam" id="PF09458">
    <property type="entry name" value="H_lectin"/>
    <property type="match status" value="3"/>
</dbReference>
<dbReference type="GO" id="GO:0098636">
    <property type="term" value="C:protein complex involved in cell adhesion"/>
    <property type="evidence" value="ECO:0007669"/>
    <property type="project" value="TreeGrafter"/>
</dbReference>
<feature type="domain" description="H-type lectin" evidence="1">
    <location>
        <begin position="277"/>
        <end position="335"/>
    </location>
</feature>
<feature type="domain" description="H-type lectin" evidence="1">
    <location>
        <begin position="366"/>
        <end position="431"/>
    </location>
</feature>
<dbReference type="InterPro" id="IPR019019">
    <property type="entry name" value="H-type_lectin_domain"/>
</dbReference>
<dbReference type="SUPFAM" id="SSF55486">
    <property type="entry name" value="Metalloproteases ('zincins'), catalytic domain"/>
    <property type="match status" value="1"/>
</dbReference>
<comment type="caution">
    <text evidence="2">The sequence shown here is derived from an EMBL/GenBank/DDBJ whole genome shotgun (WGS) entry which is preliminary data.</text>
</comment>
<evidence type="ECO:0000313" key="2">
    <source>
        <dbReference type="EMBL" id="CAF9906510.1"/>
    </source>
</evidence>
<dbReference type="GO" id="GO:0098609">
    <property type="term" value="P:cell-cell adhesion"/>
    <property type="evidence" value="ECO:0007669"/>
    <property type="project" value="TreeGrafter"/>
</dbReference>
<sequence>MEKIVEEPQFCTQMPVPDDLLAEADTLSIQENPQNGHQITTGDQIQTGSQMFGEGEPAALALPTGSLWLNGRTLRVKILNGSEKIKSKLDFVDSDDAEIRVNIDLSGSSWSYVGTNNLSIKPPKQTMNLGWLRDSSSEDEFSRVITHEFGHALGCIHEHQSPGAGIPWDEKKVYAYYERTQKWSEATTYNNMFRLYESTTTQFSEFDPKSIMLYAIPASLTKNGFSTGWNKQLSETDKSWIRDAYPAESIVVPSFNTIEVRSWDKPTNETFKKEELSKTYASPPTLALGLNWLDIANNANIRVKTFADNIATASANIHINSWADTTLYSAGCTWLEVAANDPDYQIGQFSTTDDHPWDKPQKETSHNITFPRAYASPPKVIVWLNGLDMANDKNWRINATATNITTTGFTIHLDTWADTVMYSASAAWIAYPADKANVTSGTYNTQDVRPWNNPRIDNSGRVDFPAGALAGSPKVLIALNSLDVDCGNYLRLKLSADCVSKTGMNWHIDSWFNTILYSAGASYIAFT</sequence>
<dbReference type="SUPFAM" id="SSF141086">
    <property type="entry name" value="Agglutinin HPA-like"/>
    <property type="match status" value="3"/>
</dbReference>
<evidence type="ECO:0000313" key="3">
    <source>
        <dbReference type="Proteomes" id="UP000664169"/>
    </source>
</evidence>
<protein>
    <recommendedName>
        <fullName evidence="1">H-type lectin domain-containing protein</fullName>
    </recommendedName>
</protein>
<dbReference type="GO" id="GO:0030247">
    <property type="term" value="F:polysaccharide binding"/>
    <property type="evidence" value="ECO:0007669"/>
    <property type="project" value="TreeGrafter"/>
</dbReference>
<organism evidence="2 3">
    <name type="scientific">Gomphillus americanus</name>
    <dbReference type="NCBI Taxonomy" id="1940652"/>
    <lineage>
        <taxon>Eukaryota</taxon>
        <taxon>Fungi</taxon>
        <taxon>Dikarya</taxon>
        <taxon>Ascomycota</taxon>
        <taxon>Pezizomycotina</taxon>
        <taxon>Lecanoromycetes</taxon>
        <taxon>OSLEUM clade</taxon>
        <taxon>Ostropomycetidae</taxon>
        <taxon>Ostropales</taxon>
        <taxon>Graphidaceae</taxon>
        <taxon>Gomphilloideae</taxon>
        <taxon>Gomphillus</taxon>
    </lineage>
</organism>
<feature type="domain" description="H-type lectin" evidence="1">
    <location>
        <begin position="468"/>
        <end position="526"/>
    </location>
</feature>
<dbReference type="GO" id="GO:0046871">
    <property type="term" value="F:N-acetylgalactosamine binding"/>
    <property type="evidence" value="ECO:0007669"/>
    <property type="project" value="TreeGrafter"/>
</dbReference>
<dbReference type="Gene3D" id="3.40.390.10">
    <property type="entry name" value="Collagenase (Catalytic Domain)"/>
    <property type="match status" value="1"/>
</dbReference>
<dbReference type="GO" id="GO:0008237">
    <property type="term" value="F:metallopeptidase activity"/>
    <property type="evidence" value="ECO:0007669"/>
    <property type="project" value="InterPro"/>
</dbReference>
<dbReference type="EMBL" id="CAJPDQ010000003">
    <property type="protein sequence ID" value="CAF9906510.1"/>
    <property type="molecule type" value="Genomic_DNA"/>
</dbReference>